<dbReference type="EMBL" id="FOHT01000047">
    <property type="protein sequence ID" value="SEU11201.1"/>
    <property type="molecule type" value="Genomic_DNA"/>
</dbReference>
<dbReference type="HOGENOM" id="CLU_1188447_0_0_10"/>
<evidence type="ECO:0000313" key="2">
    <source>
        <dbReference type="EMBL" id="SEU11201.1"/>
    </source>
</evidence>
<dbReference type="AlphaFoldDB" id="X5E4J2"/>
<protein>
    <submittedName>
        <fullName evidence="2">Uncharacterized protein</fullName>
    </submittedName>
</protein>
<dbReference type="EMBL" id="CP007451">
    <property type="protein sequence ID" value="AHW62385.1"/>
    <property type="molecule type" value="Genomic_DNA"/>
</dbReference>
<accession>X5E4J2</accession>
<reference evidence="1 3" key="1">
    <citation type="submission" date="2014-03" db="EMBL/GenBank/DDBJ databases">
        <title>Complete genome sequence of a deeply braunched marine Bacteroidia bacterium Draconibacterium orientale type strain FH5T.</title>
        <authorList>
            <person name="Li X."/>
            <person name="Wang X."/>
            <person name="Xie Z."/>
            <person name="Du Z."/>
            <person name="Chen G."/>
        </authorList>
    </citation>
    <scope>NUCLEOTIDE SEQUENCE [LARGE SCALE GENOMIC DNA]</scope>
    <source>
        <strain evidence="1 3">FH5</strain>
    </source>
</reference>
<sequence>MNNITDNPKKLLAMQKYISLFVILLFSCTGLFAQNIYDIRNAIDFFESNRMQKGEYRHILTESDIEGSPYFNDEFIKGTIFTYQKIQYNDIPLRYNIYNDEMEFQTPNNQVLAIAAPEIVDKAVLGENTFSNIPYALGNKVKRAYFILLTEGKLSLYARPEVLYKKPKKAAAYSEPEPAKFEKRPDTYYLRLNQQAAVRIESKKDLQNFFTDHQNKMESFIKKNKIKPGKADKMMELVEYYNSL</sequence>
<dbReference type="Proteomes" id="UP000181981">
    <property type="component" value="Unassembled WGS sequence"/>
</dbReference>
<proteinExistence type="predicted"/>
<evidence type="ECO:0000313" key="3">
    <source>
        <dbReference type="Proteomes" id="UP000023772"/>
    </source>
</evidence>
<organism evidence="2 4">
    <name type="scientific">Draconibacterium orientale</name>
    <dbReference type="NCBI Taxonomy" id="1168034"/>
    <lineage>
        <taxon>Bacteria</taxon>
        <taxon>Pseudomonadati</taxon>
        <taxon>Bacteroidota</taxon>
        <taxon>Bacteroidia</taxon>
        <taxon>Marinilabiliales</taxon>
        <taxon>Prolixibacteraceae</taxon>
        <taxon>Draconibacterium</taxon>
    </lineage>
</organism>
<evidence type="ECO:0000313" key="4">
    <source>
        <dbReference type="Proteomes" id="UP000181981"/>
    </source>
</evidence>
<dbReference type="RefSeq" id="WP_038562705.1">
    <property type="nucleotide sequence ID" value="NZ_FOHT01000047.1"/>
</dbReference>
<dbReference type="KEGG" id="dori:FH5T_20645"/>
<evidence type="ECO:0000313" key="1">
    <source>
        <dbReference type="EMBL" id="AHW62385.1"/>
    </source>
</evidence>
<name>X5E4J2_9BACT</name>
<gene>
    <name evidence="1" type="ORF">FH5T_20645</name>
    <name evidence="2" type="ORF">SAMN05444285_1476</name>
</gene>
<dbReference type="STRING" id="1168034.FH5T_20645"/>
<keyword evidence="3" id="KW-1185">Reference proteome</keyword>
<dbReference type="Proteomes" id="UP000023772">
    <property type="component" value="Chromosome"/>
</dbReference>
<dbReference type="OrthoDB" id="1120882at2"/>
<reference evidence="2 4" key="2">
    <citation type="submission" date="2016-10" db="EMBL/GenBank/DDBJ databases">
        <authorList>
            <person name="de Groot N.N."/>
        </authorList>
    </citation>
    <scope>NUCLEOTIDE SEQUENCE [LARGE SCALE GENOMIC DNA]</scope>
    <source>
        <strain evidence="2 4">DSM 25947</strain>
    </source>
</reference>